<keyword evidence="3" id="KW-1185">Reference proteome</keyword>
<evidence type="ECO:0000256" key="1">
    <source>
        <dbReference type="SAM" id="Phobius"/>
    </source>
</evidence>
<accession>A0AA86S4L1</accession>
<gene>
    <name evidence="2" type="ORF">AYBTSS11_LOCUS10542</name>
</gene>
<dbReference type="Proteomes" id="UP001189624">
    <property type="component" value="Chromosome 3"/>
</dbReference>
<dbReference type="EMBL" id="OY731400">
    <property type="protein sequence ID" value="CAJ1941904.1"/>
    <property type="molecule type" value="Genomic_DNA"/>
</dbReference>
<feature type="transmembrane region" description="Helical" evidence="1">
    <location>
        <begin position="67"/>
        <end position="90"/>
    </location>
</feature>
<keyword evidence="1" id="KW-0472">Membrane</keyword>
<dbReference type="AlphaFoldDB" id="A0AA86S4L1"/>
<evidence type="ECO:0000313" key="3">
    <source>
        <dbReference type="Proteomes" id="UP001189624"/>
    </source>
</evidence>
<protein>
    <submittedName>
        <fullName evidence="2">Uncharacterized protein</fullName>
    </submittedName>
</protein>
<keyword evidence="1" id="KW-0812">Transmembrane</keyword>
<evidence type="ECO:0000313" key="2">
    <source>
        <dbReference type="EMBL" id="CAJ1941904.1"/>
    </source>
</evidence>
<reference evidence="2" key="1">
    <citation type="submission" date="2023-10" db="EMBL/GenBank/DDBJ databases">
        <authorList>
            <person name="Domelevo Entfellner J.-B."/>
        </authorList>
    </citation>
    <scope>NUCLEOTIDE SEQUENCE</scope>
</reference>
<sequence>MDSLPEAVWCLKKLHVVEHHYVTVLPPTLNVKKIHKVNLCDTTIIYSSLGPIKSVGYDFVVKANDGYIFKALTIVFLTFIINSSTSEYWFDKHFNRFKLYNAHVETFRKKYITG</sequence>
<keyword evidence="1" id="KW-1133">Transmembrane helix</keyword>
<organism evidence="2 3">
    <name type="scientific">Sphenostylis stenocarpa</name>
    <dbReference type="NCBI Taxonomy" id="92480"/>
    <lineage>
        <taxon>Eukaryota</taxon>
        <taxon>Viridiplantae</taxon>
        <taxon>Streptophyta</taxon>
        <taxon>Embryophyta</taxon>
        <taxon>Tracheophyta</taxon>
        <taxon>Spermatophyta</taxon>
        <taxon>Magnoliopsida</taxon>
        <taxon>eudicotyledons</taxon>
        <taxon>Gunneridae</taxon>
        <taxon>Pentapetalae</taxon>
        <taxon>rosids</taxon>
        <taxon>fabids</taxon>
        <taxon>Fabales</taxon>
        <taxon>Fabaceae</taxon>
        <taxon>Papilionoideae</taxon>
        <taxon>50 kb inversion clade</taxon>
        <taxon>NPAAA clade</taxon>
        <taxon>indigoferoid/millettioid clade</taxon>
        <taxon>Phaseoleae</taxon>
        <taxon>Sphenostylis</taxon>
    </lineage>
</organism>
<name>A0AA86S4L1_9FABA</name>
<dbReference type="Gramene" id="rna-AYBTSS11_LOCUS10542">
    <property type="protein sequence ID" value="CAJ1941904.1"/>
    <property type="gene ID" value="gene-AYBTSS11_LOCUS10542"/>
</dbReference>
<proteinExistence type="predicted"/>